<dbReference type="InterPro" id="IPR046985">
    <property type="entry name" value="IP5"/>
</dbReference>
<evidence type="ECO:0000313" key="5">
    <source>
        <dbReference type="Proteomes" id="UP000179920"/>
    </source>
</evidence>
<dbReference type="Proteomes" id="UP000179920">
    <property type="component" value="Chromosome IV"/>
</dbReference>
<dbReference type="EMBL" id="LT558120">
    <property type="protein sequence ID" value="SAM81209.1"/>
    <property type="molecule type" value="Genomic_DNA"/>
</dbReference>
<proteinExistence type="predicted"/>
<organism evidence="3 5">
    <name type="scientific">Ustilago bromivora</name>
    <dbReference type="NCBI Taxonomy" id="307758"/>
    <lineage>
        <taxon>Eukaryota</taxon>
        <taxon>Fungi</taxon>
        <taxon>Dikarya</taxon>
        <taxon>Basidiomycota</taxon>
        <taxon>Ustilaginomycotina</taxon>
        <taxon>Ustilaginomycetes</taxon>
        <taxon>Ustilaginales</taxon>
        <taxon>Ustilaginaceae</taxon>
        <taxon>Ustilago</taxon>
    </lineage>
</organism>
<gene>
    <name evidence="4" type="ORF">UBRO2_02232</name>
    <name evidence="3" type="ORF">UBRO_02786</name>
</gene>
<keyword evidence="6" id="KW-1185">Reference proteome</keyword>
<accession>A0A1K0G1U8</accession>
<keyword evidence="1" id="KW-1133">Transmembrane helix</keyword>
<dbReference type="InterPro" id="IPR036691">
    <property type="entry name" value="Endo/exonu/phosph_ase_sf"/>
</dbReference>
<protein>
    <submittedName>
        <fullName evidence="4">Related to INP54 - Phosphatidylinositol 4,5-bisphosphate 5-phosphatase</fullName>
    </submittedName>
    <submittedName>
        <fullName evidence="3">Related to INP54-Phosphatidylinositol 4,5-bisphosphate 5-phosphatase</fullName>
    </submittedName>
</protein>
<keyword evidence="1" id="KW-0472">Membrane</keyword>
<evidence type="ECO:0000313" key="6">
    <source>
        <dbReference type="Proteomes" id="UP000658997"/>
    </source>
</evidence>
<evidence type="ECO:0000256" key="1">
    <source>
        <dbReference type="SAM" id="Phobius"/>
    </source>
</evidence>
<dbReference type="OrthoDB" id="62798at2759"/>
<dbReference type="Pfam" id="PF22669">
    <property type="entry name" value="Exo_endo_phos2"/>
    <property type="match status" value="1"/>
</dbReference>
<reference evidence="3" key="1">
    <citation type="submission" date="2016-04" db="EMBL/GenBank/DDBJ databases">
        <authorList>
            <person name="Evans L.H."/>
            <person name="Alamgir A."/>
            <person name="Owens N."/>
            <person name="Weber N.D."/>
            <person name="Virtaneva K."/>
            <person name="Barbian K."/>
            <person name="Babar A."/>
            <person name="Rosenke K."/>
        </authorList>
    </citation>
    <scope>NUCLEOTIDE SEQUENCE</scope>
    <source>
        <strain evidence="3">UB2112</strain>
    </source>
</reference>
<dbReference type="AlphaFoldDB" id="A0A1K0G1U8"/>
<dbReference type="GO" id="GO:0046856">
    <property type="term" value="P:phosphatidylinositol dephosphorylation"/>
    <property type="evidence" value="ECO:0007669"/>
    <property type="project" value="InterPro"/>
</dbReference>
<dbReference type="Proteomes" id="UP000658997">
    <property type="component" value="Unassembled WGS sequence"/>
</dbReference>
<sequence length="554" mass="60339">MGSNGLRVQIASYNANLAGAETIRHDLKPWLIPTAEQKPISPVASKPLTNKNVLDADAYKSRNTKTLSTHPSLPREAPDFYAVGFQELIPLHIGMSAAGDTALYNTDLDIRRTIRPYQAVVSGTGLYASLEEGGGPEGYPLLCKVDLVSIALFVYARERAPFSISKSTANSAKSAAHRVKEVRTAKVGTGLAGVMGNKGAVGARIVVEAADRKGPDEILTFVSAHLAAHDHNVLRRNQDWQQIVQRMVFEPSSVQKLPILQDPSQKPLNPNDMTALKQQHKKSTQAGKTPKKTAALDKKSYTLYDTTHLFIFGDLNHRLSLGKSELDSIKGSNEKDAAELTKETLAKALEIGDWSSLAKHDQLTYQRLANPPKAFHGLTEVPIAEADIPPTYKYTVSRPGKQTKKKNAGITSAALEGNTLSKKRIPGWTDRILWASAPAKDDNDRHGVEVEFYRSIMQYTHSDHKPITTLLRLPAPSSSSKDSSPALLTSLNPYEPLSSTQRLVLSTSGLVLDRLVGYIWSLLLLAGGGSLAGGLIKVFVIGVITAWWFSQSRS</sequence>
<dbReference type="SUPFAM" id="SSF56219">
    <property type="entry name" value="DNase I-like"/>
    <property type="match status" value="1"/>
</dbReference>
<reference evidence="5" key="2">
    <citation type="submission" date="2016-04" db="EMBL/GenBank/DDBJ databases">
        <authorList>
            <person name="Guldener U."/>
            <person name="Guldener U."/>
        </authorList>
    </citation>
    <scope>NUCLEOTIDE SEQUENCE [LARGE SCALE GENOMIC DNA]</scope>
    <source>
        <strain evidence="5">UB2112</strain>
    </source>
</reference>
<reference evidence="4" key="3">
    <citation type="submission" date="2018-08" db="EMBL/GenBank/DDBJ databases">
        <authorList>
            <person name="Guldener U."/>
        </authorList>
    </citation>
    <scope>NUCLEOTIDE SEQUENCE</scope>
    <source>
        <strain evidence="4">UB2</strain>
    </source>
</reference>
<dbReference type="PANTHER" id="PTHR11200">
    <property type="entry name" value="INOSITOL 5-PHOSPHATASE"/>
    <property type="match status" value="1"/>
</dbReference>
<feature type="domain" description="Inositol polyphosphate-related phosphatase" evidence="2">
    <location>
        <begin position="4"/>
        <end position="479"/>
    </location>
</feature>
<dbReference type="GO" id="GO:0004439">
    <property type="term" value="F:phosphatidylinositol-4,5-bisphosphate 5-phosphatase activity"/>
    <property type="evidence" value="ECO:0007669"/>
    <property type="project" value="TreeGrafter"/>
</dbReference>
<evidence type="ECO:0000313" key="4">
    <source>
        <dbReference type="EMBL" id="SYW78040.1"/>
    </source>
</evidence>
<name>A0A1K0G1U8_9BASI</name>
<dbReference type="SMART" id="SM00128">
    <property type="entry name" value="IPPc"/>
    <property type="match status" value="1"/>
</dbReference>
<dbReference type="InterPro" id="IPR000300">
    <property type="entry name" value="IPPc"/>
</dbReference>
<dbReference type="PANTHER" id="PTHR11200:SF286">
    <property type="entry name" value="5-PHOSPHATASE, PUTATIVE (AFU_ORTHOLOGUE AFUA_5G07600)-RELATED"/>
    <property type="match status" value="1"/>
</dbReference>
<dbReference type="Gene3D" id="3.60.10.10">
    <property type="entry name" value="Endonuclease/exonuclease/phosphatase"/>
    <property type="match status" value="1"/>
</dbReference>
<evidence type="ECO:0000313" key="3">
    <source>
        <dbReference type="EMBL" id="SAM81209.1"/>
    </source>
</evidence>
<feature type="transmembrane region" description="Helical" evidence="1">
    <location>
        <begin position="518"/>
        <end position="549"/>
    </location>
</feature>
<evidence type="ECO:0000259" key="2">
    <source>
        <dbReference type="SMART" id="SM00128"/>
    </source>
</evidence>
<keyword evidence="1" id="KW-0812">Transmembrane</keyword>
<dbReference type="EMBL" id="ULHB01000033">
    <property type="protein sequence ID" value="SYW78040.1"/>
    <property type="molecule type" value="Genomic_DNA"/>
</dbReference>